<comment type="caution">
    <text evidence="1">The sequence shown here is derived from an EMBL/GenBank/DDBJ whole genome shotgun (WGS) entry which is preliminary data.</text>
</comment>
<organism evidence="1 2">
    <name type="scientific">Virgisporangium aurantiacum</name>
    <dbReference type="NCBI Taxonomy" id="175570"/>
    <lineage>
        <taxon>Bacteria</taxon>
        <taxon>Bacillati</taxon>
        <taxon>Actinomycetota</taxon>
        <taxon>Actinomycetes</taxon>
        <taxon>Micromonosporales</taxon>
        <taxon>Micromonosporaceae</taxon>
        <taxon>Virgisporangium</taxon>
    </lineage>
</organism>
<proteinExistence type="predicted"/>
<dbReference type="RefSeq" id="WP_275423947.1">
    <property type="nucleotide sequence ID" value="NZ_BOPG01000023.1"/>
</dbReference>
<keyword evidence="2" id="KW-1185">Reference proteome</keyword>
<dbReference type="EMBL" id="BOPG01000023">
    <property type="protein sequence ID" value="GIJ56094.1"/>
    <property type="molecule type" value="Genomic_DNA"/>
</dbReference>
<reference evidence="1" key="1">
    <citation type="submission" date="2021-01" db="EMBL/GenBank/DDBJ databases">
        <title>Whole genome shotgun sequence of Virgisporangium aurantiacum NBRC 16421.</title>
        <authorList>
            <person name="Komaki H."/>
            <person name="Tamura T."/>
        </authorList>
    </citation>
    <scope>NUCLEOTIDE SEQUENCE</scope>
    <source>
        <strain evidence="1">NBRC 16421</strain>
    </source>
</reference>
<dbReference type="InterPro" id="IPR045941">
    <property type="entry name" value="DUF6361"/>
</dbReference>
<name>A0A8J4DZN5_9ACTN</name>
<dbReference type="Proteomes" id="UP000612585">
    <property type="component" value="Unassembled WGS sequence"/>
</dbReference>
<accession>A0A8J4DZN5</accession>
<sequence>MASGLAWLDSSRADQQRMREMLKMFSEQESRDELGIGQIRDAFSDLLFPGTSVLHTRARYLLIVPWCHVDGERRGLRGDRLTARVADNERKVIKALRNSADADGLIGRRAGPAVKTLPSVIYGTALARFGVRTGDGVGTVADELLDVPELTHRTASAWHPTLPKAPDGFPSSVDGGFVLTLAEASWIRERILTAAPGTLLTHLLTTDDDPSPDSGAPWEDAAAAGAPEQTATVLRHARLFSRCMHGAALLYNLLIAQRYEKAGLSEVEEPVSRYEDRLAEWAAGVATEPDLSRWDRGDMWSRVIEQSPRITGNTLMRRFVDAWLDAVQAGVTADDQGLQLLVGDRERLVKRGQSRLVNEKLLRVWNGASGSAPLIYRWPQVRREIVDIRAGLEVADVAA</sequence>
<evidence type="ECO:0000313" key="1">
    <source>
        <dbReference type="EMBL" id="GIJ56094.1"/>
    </source>
</evidence>
<evidence type="ECO:0000313" key="2">
    <source>
        <dbReference type="Proteomes" id="UP000612585"/>
    </source>
</evidence>
<gene>
    <name evidence="1" type="ORF">Vau01_036100</name>
</gene>
<protein>
    <submittedName>
        <fullName evidence="1">Uncharacterized protein</fullName>
    </submittedName>
</protein>
<dbReference type="AlphaFoldDB" id="A0A8J4DZN5"/>
<dbReference type="Pfam" id="PF19888">
    <property type="entry name" value="DUF6361"/>
    <property type="match status" value="1"/>
</dbReference>